<dbReference type="Gene3D" id="3.30.420.40">
    <property type="match status" value="2"/>
</dbReference>
<comment type="catalytic activity">
    <reaction evidence="1 16">
        <text>(R)-pantothenate + ATP = (R)-4'-phosphopantothenate + ADP + H(+)</text>
        <dbReference type="Rhea" id="RHEA:16373"/>
        <dbReference type="ChEBI" id="CHEBI:10986"/>
        <dbReference type="ChEBI" id="CHEBI:15378"/>
        <dbReference type="ChEBI" id="CHEBI:29032"/>
        <dbReference type="ChEBI" id="CHEBI:30616"/>
        <dbReference type="ChEBI" id="CHEBI:456216"/>
        <dbReference type="EC" id="2.7.1.33"/>
    </reaction>
</comment>
<protein>
    <recommendedName>
        <fullName evidence="15 16">Type III pantothenate kinase</fullName>
        <ecNumber evidence="6 16">2.7.1.33</ecNumber>
    </recommendedName>
    <alternativeName>
        <fullName evidence="16">PanK-III</fullName>
    </alternativeName>
    <alternativeName>
        <fullName evidence="16">Pantothenic acid kinase</fullName>
    </alternativeName>
</protein>
<feature type="binding site" evidence="16">
    <location>
        <begin position="107"/>
        <end position="110"/>
    </location>
    <ligand>
        <name>substrate</name>
    </ligand>
</feature>
<evidence type="ECO:0000256" key="12">
    <source>
        <dbReference type="ARBA" id="ARBA00022958"/>
    </source>
</evidence>
<evidence type="ECO:0000256" key="14">
    <source>
        <dbReference type="ARBA" id="ARBA00038036"/>
    </source>
</evidence>
<dbReference type="NCBIfam" id="TIGR00671">
    <property type="entry name" value="baf"/>
    <property type="match status" value="1"/>
</dbReference>
<comment type="cofactor">
    <cofactor evidence="2">
        <name>K(+)</name>
        <dbReference type="ChEBI" id="CHEBI:29103"/>
    </cofactor>
</comment>
<dbReference type="PANTHER" id="PTHR34265:SF1">
    <property type="entry name" value="TYPE III PANTOTHENATE KINASE"/>
    <property type="match status" value="1"/>
</dbReference>
<comment type="similarity">
    <text evidence="14 16">Belongs to the type III pantothenate kinase family.</text>
</comment>
<evidence type="ECO:0000256" key="3">
    <source>
        <dbReference type="ARBA" id="ARBA00004496"/>
    </source>
</evidence>
<keyword evidence="10 16" id="KW-0418">Kinase</keyword>
<organism evidence="17 18">
    <name type="scientific">Parolsenella catena</name>
    <dbReference type="NCBI Taxonomy" id="2003188"/>
    <lineage>
        <taxon>Bacteria</taxon>
        <taxon>Bacillati</taxon>
        <taxon>Actinomycetota</taxon>
        <taxon>Coriobacteriia</taxon>
        <taxon>Coriobacteriales</taxon>
        <taxon>Atopobiaceae</taxon>
        <taxon>Parolsenella</taxon>
    </lineage>
</organism>
<comment type="subunit">
    <text evidence="5 16">Homodimer.</text>
</comment>
<dbReference type="HAMAP" id="MF_01274">
    <property type="entry name" value="Pantothen_kinase_3"/>
    <property type="match status" value="1"/>
</dbReference>
<proteinExistence type="inferred from homology"/>
<dbReference type="OrthoDB" id="9804707at2"/>
<comment type="function">
    <text evidence="16">Catalyzes the phosphorylation of pantothenate (Pan), the first step in CoA biosynthesis.</text>
</comment>
<keyword evidence="16" id="KW-0479">Metal-binding</keyword>
<dbReference type="SUPFAM" id="SSF53067">
    <property type="entry name" value="Actin-like ATPase domain"/>
    <property type="match status" value="2"/>
</dbReference>
<comment type="caution">
    <text evidence="16">Lacks conserved residue(s) required for the propagation of feature annotation.</text>
</comment>
<evidence type="ECO:0000256" key="13">
    <source>
        <dbReference type="ARBA" id="ARBA00022993"/>
    </source>
</evidence>
<dbReference type="GO" id="GO:0005737">
    <property type="term" value="C:cytoplasm"/>
    <property type="evidence" value="ECO:0007669"/>
    <property type="project" value="UniProtKB-SubCell"/>
</dbReference>
<dbReference type="CDD" id="cd24015">
    <property type="entry name" value="ASKHA_NBD_PanK-III"/>
    <property type="match status" value="1"/>
</dbReference>
<evidence type="ECO:0000256" key="11">
    <source>
        <dbReference type="ARBA" id="ARBA00022840"/>
    </source>
</evidence>
<evidence type="ECO:0000256" key="10">
    <source>
        <dbReference type="ARBA" id="ARBA00022777"/>
    </source>
</evidence>
<feature type="binding site" evidence="16">
    <location>
        <position position="129"/>
    </location>
    <ligand>
        <name>K(+)</name>
        <dbReference type="ChEBI" id="CHEBI:29103"/>
    </ligand>
</feature>
<feature type="binding site" evidence="16">
    <location>
        <position position="184"/>
    </location>
    <ligand>
        <name>substrate</name>
    </ligand>
</feature>
<dbReference type="GeneID" id="88849674"/>
<dbReference type="PANTHER" id="PTHR34265">
    <property type="entry name" value="TYPE III PANTOTHENATE KINASE"/>
    <property type="match status" value="1"/>
</dbReference>
<evidence type="ECO:0000256" key="7">
    <source>
        <dbReference type="ARBA" id="ARBA00022490"/>
    </source>
</evidence>
<dbReference type="GO" id="GO:0015937">
    <property type="term" value="P:coenzyme A biosynthetic process"/>
    <property type="evidence" value="ECO:0007669"/>
    <property type="project" value="UniProtKB-UniRule"/>
</dbReference>
<keyword evidence="11 16" id="KW-0067">ATP-binding</keyword>
<dbReference type="Proteomes" id="UP000273154">
    <property type="component" value="Chromosome"/>
</dbReference>
<evidence type="ECO:0000256" key="9">
    <source>
        <dbReference type="ARBA" id="ARBA00022741"/>
    </source>
</evidence>
<dbReference type="KEGG" id="pcat:Pcatena_15340"/>
<evidence type="ECO:0000256" key="2">
    <source>
        <dbReference type="ARBA" id="ARBA00001958"/>
    </source>
</evidence>
<dbReference type="InterPro" id="IPR043129">
    <property type="entry name" value="ATPase_NBD"/>
</dbReference>
<keyword evidence="7 16" id="KW-0963">Cytoplasm</keyword>
<keyword evidence="12 16" id="KW-0630">Potassium</keyword>
<reference evidence="18" key="1">
    <citation type="submission" date="2018-11" db="EMBL/GenBank/DDBJ databases">
        <title>Comparative genomics of Parolsenella catena and Libanicoccus massiliensis: Reclassification of Libanicoccus massiliensis as Parolsenella massiliensis comb. nov.</title>
        <authorList>
            <person name="Sakamoto M."/>
            <person name="Ikeyama N."/>
            <person name="Murakami T."/>
            <person name="Mori H."/>
            <person name="Yuki M."/>
            <person name="Ohkuma M."/>
        </authorList>
    </citation>
    <scope>NUCLEOTIDE SEQUENCE [LARGE SCALE GENOMIC DNA]</scope>
    <source>
        <strain evidence="18">JCM 31932</strain>
    </source>
</reference>
<dbReference type="UniPathway" id="UPA00241">
    <property type="reaction ID" value="UER00352"/>
</dbReference>
<dbReference type="GO" id="GO:0005524">
    <property type="term" value="F:ATP binding"/>
    <property type="evidence" value="ECO:0007669"/>
    <property type="project" value="UniProtKB-UniRule"/>
</dbReference>
<keyword evidence="8 16" id="KW-0808">Transferase</keyword>
<dbReference type="GO" id="GO:0004594">
    <property type="term" value="F:pantothenate kinase activity"/>
    <property type="evidence" value="ECO:0007669"/>
    <property type="project" value="UniProtKB-UniRule"/>
</dbReference>
<dbReference type="InterPro" id="IPR004619">
    <property type="entry name" value="Type_III_PanK"/>
</dbReference>
<feature type="active site" description="Proton acceptor" evidence="16">
    <location>
        <position position="109"/>
    </location>
</feature>
<dbReference type="EMBL" id="AP019367">
    <property type="protein sequence ID" value="BBH50947.1"/>
    <property type="molecule type" value="Genomic_DNA"/>
</dbReference>
<evidence type="ECO:0000256" key="6">
    <source>
        <dbReference type="ARBA" id="ARBA00012102"/>
    </source>
</evidence>
<dbReference type="RefSeq" id="WP_126423161.1">
    <property type="nucleotide sequence ID" value="NZ_AP019367.1"/>
</dbReference>
<evidence type="ECO:0000256" key="5">
    <source>
        <dbReference type="ARBA" id="ARBA00011738"/>
    </source>
</evidence>
<dbReference type="AlphaFoldDB" id="A0A3G9JZK6"/>
<evidence type="ECO:0000313" key="18">
    <source>
        <dbReference type="Proteomes" id="UP000273154"/>
    </source>
</evidence>
<dbReference type="GO" id="GO:0046872">
    <property type="term" value="F:metal ion binding"/>
    <property type="evidence" value="ECO:0007669"/>
    <property type="project" value="UniProtKB-KW"/>
</dbReference>
<keyword evidence="13 16" id="KW-0173">Coenzyme A biosynthesis</keyword>
<evidence type="ECO:0000256" key="16">
    <source>
        <dbReference type="HAMAP-Rule" id="MF_01274"/>
    </source>
</evidence>
<sequence length="260" mass="27220">MFLAIDVGNSQTTIGLIENGSVERRWRLKTDRLDTSDELDAALRSFLALDGIALADVHAAAVASVVPVLTDMWRNALAHALGKEPFIVSAAEVRGIEVAMPYPSQIGADRIADAVEARGTYGSPAIVVDFGTATNIDVVDARGRYRGGCIAPGLMLSASALFEKAAKLASIPIEVPPAPIGDTTEHALQSGLVLGVAAQAEGLVARIKAQLAAEEGVDGIDCPVIATGGLSRVIGQATDVFTAVDVDLTLRGIWRIWQAR</sequence>
<comment type="pathway">
    <text evidence="4 16">Cofactor biosynthesis; coenzyme A biosynthesis; CoA from (R)-pantothenate: step 1/5.</text>
</comment>
<keyword evidence="9 16" id="KW-0547">Nucleotide-binding</keyword>
<keyword evidence="18" id="KW-1185">Reference proteome</keyword>
<evidence type="ECO:0000256" key="1">
    <source>
        <dbReference type="ARBA" id="ARBA00001206"/>
    </source>
</evidence>
<evidence type="ECO:0000256" key="4">
    <source>
        <dbReference type="ARBA" id="ARBA00005225"/>
    </source>
</evidence>
<accession>A0A3G9JZK6</accession>
<evidence type="ECO:0000256" key="15">
    <source>
        <dbReference type="ARBA" id="ARBA00040883"/>
    </source>
</evidence>
<gene>
    <name evidence="16 17" type="primary">coaX</name>
    <name evidence="17" type="ORF">Pcatena_15340</name>
</gene>
<evidence type="ECO:0000256" key="8">
    <source>
        <dbReference type="ARBA" id="ARBA00022679"/>
    </source>
</evidence>
<dbReference type="Pfam" id="PF03309">
    <property type="entry name" value="Pan_kinase"/>
    <property type="match status" value="1"/>
</dbReference>
<dbReference type="EC" id="2.7.1.33" evidence="6 16"/>
<feature type="binding site" evidence="16">
    <location>
        <position position="132"/>
    </location>
    <ligand>
        <name>ATP</name>
        <dbReference type="ChEBI" id="CHEBI:30616"/>
    </ligand>
</feature>
<evidence type="ECO:0000313" key="17">
    <source>
        <dbReference type="EMBL" id="BBH50947.1"/>
    </source>
</evidence>
<name>A0A3G9JZK6_9ACTN</name>
<comment type="subcellular location">
    <subcellularLocation>
        <location evidence="3 16">Cytoplasm</location>
    </subcellularLocation>
</comment>
<feature type="binding site" evidence="16">
    <location>
        <begin position="6"/>
        <end position="13"/>
    </location>
    <ligand>
        <name>ATP</name>
        <dbReference type="ChEBI" id="CHEBI:30616"/>
    </ligand>
</feature>
<comment type="cofactor">
    <cofactor evidence="16">
        <name>NH4(+)</name>
        <dbReference type="ChEBI" id="CHEBI:28938"/>
    </cofactor>
    <cofactor evidence="16">
        <name>K(+)</name>
        <dbReference type="ChEBI" id="CHEBI:29103"/>
    </cofactor>
    <text evidence="16">A monovalent cation. Ammonium or potassium.</text>
</comment>